<dbReference type="GO" id="GO:0005737">
    <property type="term" value="C:cytoplasm"/>
    <property type="evidence" value="ECO:0007669"/>
    <property type="project" value="TreeGrafter"/>
</dbReference>
<evidence type="ECO:0000256" key="4">
    <source>
        <dbReference type="ARBA" id="ARBA00022927"/>
    </source>
</evidence>
<dbReference type="Pfam" id="PF18784">
    <property type="entry name" value="CRM1_repeat_2"/>
    <property type="match status" value="1"/>
</dbReference>
<keyword evidence="3" id="KW-0813">Transport</keyword>
<dbReference type="GO" id="GO:0006611">
    <property type="term" value="P:protein export from nucleus"/>
    <property type="evidence" value="ECO:0007669"/>
    <property type="project" value="InterPro"/>
</dbReference>
<dbReference type="Pfam" id="PF08389">
    <property type="entry name" value="Xpo1"/>
    <property type="match status" value="1"/>
</dbReference>
<dbReference type="GO" id="GO:0000056">
    <property type="term" value="P:ribosomal small subunit export from nucleus"/>
    <property type="evidence" value="ECO:0007669"/>
    <property type="project" value="TreeGrafter"/>
</dbReference>
<dbReference type="GO" id="GO:0005049">
    <property type="term" value="F:nuclear export signal receptor activity"/>
    <property type="evidence" value="ECO:0007669"/>
    <property type="project" value="InterPro"/>
</dbReference>
<dbReference type="InterPro" id="IPR001494">
    <property type="entry name" value="Importin-beta_N"/>
</dbReference>
<dbReference type="EMBL" id="NDIQ01000001">
    <property type="protein sequence ID" value="PRT54062.1"/>
    <property type="molecule type" value="Genomic_DNA"/>
</dbReference>
<dbReference type="GO" id="GO:0031267">
    <property type="term" value="F:small GTPase binding"/>
    <property type="evidence" value="ECO:0007669"/>
    <property type="project" value="InterPro"/>
</dbReference>
<dbReference type="AlphaFoldDB" id="A0A2T0FGD1"/>
<dbReference type="InterPro" id="IPR014877">
    <property type="entry name" value="XPO1_C_dom"/>
</dbReference>
<organism evidence="7 8">
    <name type="scientific">Wickerhamiella sorbophila</name>
    <dbReference type="NCBI Taxonomy" id="45607"/>
    <lineage>
        <taxon>Eukaryota</taxon>
        <taxon>Fungi</taxon>
        <taxon>Dikarya</taxon>
        <taxon>Ascomycota</taxon>
        <taxon>Saccharomycotina</taxon>
        <taxon>Dipodascomycetes</taxon>
        <taxon>Dipodascales</taxon>
        <taxon>Trichomonascaceae</taxon>
        <taxon>Wickerhamiella</taxon>
    </lineage>
</organism>
<evidence type="ECO:0000256" key="2">
    <source>
        <dbReference type="ARBA" id="ARBA00009466"/>
    </source>
</evidence>
<evidence type="ECO:0000256" key="5">
    <source>
        <dbReference type="ARBA" id="ARBA00023242"/>
    </source>
</evidence>
<evidence type="ECO:0000256" key="3">
    <source>
        <dbReference type="ARBA" id="ARBA00022448"/>
    </source>
</evidence>
<feature type="domain" description="Importin N-terminal" evidence="6">
    <location>
        <begin position="36"/>
        <end position="102"/>
    </location>
</feature>
<dbReference type="Proteomes" id="UP000238350">
    <property type="component" value="Unassembled WGS sequence"/>
</dbReference>
<dbReference type="OrthoDB" id="27218at2759"/>
<dbReference type="InterPro" id="IPR041235">
    <property type="entry name" value="Exp1_repeat_2"/>
</dbReference>
<dbReference type="InterPro" id="IPR045065">
    <property type="entry name" value="XPO1/5"/>
</dbReference>
<dbReference type="PANTHER" id="PTHR11223">
    <property type="entry name" value="EXPORTIN 1/5"/>
    <property type="match status" value="1"/>
</dbReference>
<accession>A0A2T0FGD1</accession>
<dbReference type="GO" id="GO:0000055">
    <property type="term" value="P:ribosomal large subunit export from nucleus"/>
    <property type="evidence" value="ECO:0007669"/>
    <property type="project" value="TreeGrafter"/>
</dbReference>
<proteinExistence type="inferred from homology"/>
<gene>
    <name evidence="7" type="ORF">B9G98_01682</name>
</gene>
<evidence type="ECO:0000313" key="8">
    <source>
        <dbReference type="Proteomes" id="UP000238350"/>
    </source>
</evidence>
<dbReference type="RefSeq" id="XP_024664008.1">
    <property type="nucleotide sequence ID" value="XM_024808240.1"/>
</dbReference>
<dbReference type="PANTHER" id="PTHR11223:SF2">
    <property type="entry name" value="EXPORTIN-1"/>
    <property type="match status" value="1"/>
</dbReference>
<dbReference type="Pfam" id="PF08767">
    <property type="entry name" value="CRM1_C"/>
    <property type="match status" value="1"/>
</dbReference>
<dbReference type="GO" id="GO:0005634">
    <property type="term" value="C:nucleus"/>
    <property type="evidence" value="ECO:0007669"/>
    <property type="project" value="UniProtKB-SubCell"/>
</dbReference>
<dbReference type="PROSITE" id="PS50166">
    <property type="entry name" value="IMPORTIN_B_NT"/>
    <property type="match status" value="1"/>
</dbReference>
<dbReference type="Pfam" id="PF18787">
    <property type="entry name" value="CRM1_repeat_3"/>
    <property type="match status" value="1"/>
</dbReference>
<dbReference type="GO" id="GO:0051170">
    <property type="term" value="P:import into nucleus"/>
    <property type="evidence" value="ECO:0007669"/>
    <property type="project" value="UniProtKB-ARBA"/>
</dbReference>
<keyword evidence="5" id="KW-0539">Nucleus</keyword>
<dbReference type="SMART" id="SM00913">
    <property type="entry name" value="IBN_N"/>
    <property type="match status" value="1"/>
</dbReference>
<dbReference type="InterPro" id="IPR016024">
    <property type="entry name" value="ARM-type_fold"/>
</dbReference>
<reference evidence="7 8" key="1">
    <citation type="submission" date="2017-04" db="EMBL/GenBank/DDBJ databases">
        <title>Genome sequencing of [Candida] sorbophila.</title>
        <authorList>
            <person name="Ahn J.O."/>
        </authorList>
    </citation>
    <scope>NUCLEOTIDE SEQUENCE [LARGE SCALE GENOMIC DNA]</scope>
    <source>
        <strain evidence="7 8">DS02</strain>
    </source>
</reference>
<dbReference type="SMART" id="SM01102">
    <property type="entry name" value="CRM1_C"/>
    <property type="match status" value="1"/>
</dbReference>
<keyword evidence="4" id="KW-0653">Protein transport</keyword>
<evidence type="ECO:0000259" key="6">
    <source>
        <dbReference type="PROSITE" id="PS50166"/>
    </source>
</evidence>
<comment type="caution">
    <text evidence="7">The sequence shown here is derived from an EMBL/GenBank/DDBJ whole genome shotgun (WGS) entry which is preliminary data.</text>
</comment>
<dbReference type="SUPFAM" id="SSF48371">
    <property type="entry name" value="ARM repeat"/>
    <property type="match status" value="1"/>
</dbReference>
<sequence length="1081" mass="123344">MESILDFSKELDVGLLDQVVEQFYGGRGSAVERKQADEVLKKFQDHQDAWVRAGDILSKAQSPHSKYLALAILDKLIRHRWKGLSLDQRKGIRNFVATMCVEWSNDPAMFTSQKALLAKADLTLVQILKQEWPKNWPQFIPEIVQSSRSGLEICENNMTILRLLSEEVFDYSAEQMTQAKISNLKSQLGEEFGQIFQLCLEVLEKASRPSLIEATLRALHRYLSWIPLKYVFGTEVIELLVTKFLTPFETRNITLKCLTEIASLESVEHDPQFYTMFAASMQKVSEVIPVTTNLRELWPNATTADQDFMQNLSLFLSIFLSHHVQLIEARDEGLLQLSHLYLIKISEVDERELFKGCLDYWSRLVLSLFDEIKTLAYSETDPEVQQYLLPSFNGGGAIDPELLTGYPLRKHKYADILSKLRVVVIEHMVRPEEVLISENEDGEIVRVVYQESDTIILYKSLRDILVYLTHLDVVDTRDIMTAKLDRQIDGSEWSWNNLNTLCWAIGSISGTMTVQLEKHFLVVVIKELLGLTDQKRGKDNKAVVASNIMYIVGQYPRFLRAHWKFLKTVVNKLFEFMHETHEGVQDMACDTFIKITEKCKSHFVEIKPDESEPFIDDIIRNIENHTMDLAPHQVQVFYEACGHIVSAQRNTQAQDHLLDQLMVLPNAGWNGMVQQIAQTPEILAQNPDSVKMLVGVIKTNTAVCTSLGAPYLAQLARIFTDMLGLYQFVSKQINSAAAANEQFVLTHYSRLVRTVKREILKLLDTYFRRATQLEQIAREIAPPLLATVLTDYQESVPQLRESEVLACVSILVEKVGSLVSNDMVLGILEKVFECTLSMIAGDMTEYPEFRVEFFKLLRTINQHSFATLLQLPNEVFANTINACLWAAKHDNRDVEGVGLSLTLEIVHNVVKLNKPEVADQFFQQFSRLILGDTFGVLTDPDHRSGFTIQSDILATFVDLAVNNRITMPLYSEGDAPPGTSNAQFLREYLAKSLKNAFPHLQDQQLAAFVDGMFKLYQDRDMFRSHLRDFLVQIKEIGGDDTEYLFTEDRAKLIQEQREERRKLEMTVGGLAKPSDLEDADL</sequence>
<dbReference type="Gene3D" id="1.25.10.10">
    <property type="entry name" value="Leucine-rich Repeat Variant"/>
    <property type="match status" value="1"/>
</dbReference>
<keyword evidence="8" id="KW-1185">Reference proteome</keyword>
<dbReference type="Pfam" id="PF18777">
    <property type="entry name" value="CRM1_repeat"/>
    <property type="match status" value="1"/>
</dbReference>
<protein>
    <submittedName>
        <fullName evidence="7">Exportin-1</fullName>
    </submittedName>
</protein>
<name>A0A2T0FGD1_9ASCO</name>
<dbReference type="STRING" id="45607.A0A2T0FGD1"/>
<dbReference type="FunFam" id="1.25.10.10:FF:000022">
    <property type="entry name" value="protein EXPORTIN 1A"/>
    <property type="match status" value="1"/>
</dbReference>
<dbReference type="GeneID" id="36515431"/>
<dbReference type="InterPro" id="IPR040485">
    <property type="entry name" value="XPO1_repeat_3"/>
</dbReference>
<dbReference type="Pfam" id="PF03810">
    <property type="entry name" value="IBN_N"/>
    <property type="match status" value="1"/>
</dbReference>
<evidence type="ECO:0000313" key="7">
    <source>
        <dbReference type="EMBL" id="PRT54062.1"/>
    </source>
</evidence>
<dbReference type="InterPro" id="IPR013598">
    <property type="entry name" value="Exportin-1/Importin-b-like"/>
</dbReference>
<evidence type="ECO:0000256" key="1">
    <source>
        <dbReference type="ARBA" id="ARBA00004123"/>
    </source>
</evidence>
<comment type="similarity">
    <text evidence="2">Belongs to the exportin family.</text>
</comment>
<dbReference type="InterPro" id="IPR011989">
    <property type="entry name" value="ARM-like"/>
</dbReference>
<dbReference type="InterPro" id="IPR041123">
    <property type="entry name" value="CRM1_repeat"/>
</dbReference>
<comment type="subcellular location">
    <subcellularLocation>
        <location evidence="1">Nucleus</location>
    </subcellularLocation>
</comment>